<dbReference type="OrthoDB" id="9800709at2"/>
<dbReference type="SUPFAM" id="SSF46785">
    <property type="entry name" value="Winged helix' DNA-binding domain"/>
    <property type="match status" value="1"/>
</dbReference>
<accession>A0A4R5U691</accession>
<evidence type="ECO:0000313" key="2">
    <source>
        <dbReference type="EMBL" id="TDK29579.1"/>
    </source>
</evidence>
<organism evidence="2 3">
    <name type="scientific">Luteimonas terrae</name>
    <dbReference type="NCBI Taxonomy" id="1530191"/>
    <lineage>
        <taxon>Bacteria</taxon>
        <taxon>Pseudomonadati</taxon>
        <taxon>Pseudomonadota</taxon>
        <taxon>Gammaproteobacteria</taxon>
        <taxon>Lysobacterales</taxon>
        <taxon>Lysobacteraceae</taxon>
        <taxon>Luteimonas</taxon>
    </lineage>
</organism>
<dbReference type="EMBL" id="SMTG01000006">
    <property type="protein sequence ID" value="TDK29579.1"/>
    <property type="molecule type" value="Genomic_DNA"/>
</dbReference>
<feature type="domain" description="HTH lysR-type" evidence="1">
    <location>
        <begin position="28"/>
        <end position="84"/>
    </location>
</feature>
<dbReference type="AlphaFoldDB" id="A0A4R5U691"/>
<dbReference type="RefSeq" id="WP_133394545.1">
    <property type="nucleotide sequence ID" value="NZ_SMTG01000006.1"/>
</dbReference>
<sequence>MGNPDHFQLRIRLGDSVLGPGKADLLEGIRDTGSISAAGRRMSMSYRRAWQLVEQLNLYFGAPVVATLTGGRGGGGAELTPLGEEIVATYRRMQQQCAVAIGDDLARLHGLAAPDAGPSKG</sequence>
<dbReference type="Proteomes" id="UP000295543">
    <property type="component" value="Unassembled WGS sequence"/>
</dbReference>
<evidence type="ECO:0000259" key="1">
    <source>
        <dbReference type="Pfam" id="PF00126"/>
    </source>
</evidence>
<comment type="caution">
    <text evidence="2">The sequence shown here is derived from an EMBL/GenBank/DDBJ whole genome shotgun (WGS) entry which is preliminary data.</text>
</comment>
<dbReference type="GO" id="GO:0003700">
    <property type="term" value="F:DNA-binding transcription factor activity"/>
    <property type="evidence" value="ECO:0007669"/>
    <property type="project" value="InterPro"/>
</dbReference>
<evidence type="ECO:0000313" key="3">
    <source>
        <dbReference type="Proteomes" id="UP000295543"/>
    </source>
</evidence>
<reference evidence="2 3" key="1">
    <citation type="submission" date="2019-03" db="EMBL/GenBank/DDBJ databases">
        <title>Luteimonas zhaokaii sp.nov., isolated from the rectal contents of Plateau pika in Yushu, Qinghai Province, China.</title>
        <authorList>
            <person name="Zhang G."/>
        </authorList>
    </citation>
    <scope>NUCLEOTIDE SEQUENCE [LARGE SCALE GENOMIC DNA]</scope>
    <source>
        <strain evidence="2 3">THG-MD21</strain>
    </source>
</reference>
<protein>
    <submittedName>
        <fullName evidence="2">LysR family transcriptional regulator</fullName>
    </submittedName>
</protein>
<dbReference type="InterPro" id="IPR051815">
    <property type="entry name" value="Molybdate_resp_trans_reg"/>
</dbReference>
<name>A0A4R5U691_9GAMM</name>
<dbReference type="InterPro" id="IPR000847">
    <property type="entry name" value="LysR_HTH_N"/>
</dbReference>
<dbReference type="Gene3D" id="1.10.10.10">
    <property type="entry name" value="Winged helix-like DNA-binding domain superfamily/Winged helix DNA-binding domain"/>
    <property type="match status" value="1"/>
</dbReference>
<dbReference type="PANTHER" id="PTHR30432">
    <property type="entry name" value="TRANSCRIPTIONAL REGULATOR MODE"/>
    <property type="match status" value="1"/>
</dbReference>
<dbReference type="PANTHER" id="PTHR30432:SF1">
    <property type="entry name" value="DNA-BINDING TRANSCRIPTIONAL DUAL REGULATOR MODE"/>
    <property type="match status" value="1"/>
</dbReference>
<dbReference type="InterPro" id="IPR036388">
    <property type="entry name" value="WH-like_DNA-bd_sf"/>
</dbReference>
<dbReference type="InterPro" id="IPR036390">
    <property type="entry name" value="WH_DNA-bd_sf"/>
</dbReference>
<proteinExistence type="predicted"/>
<gene>
    <name evidence="2" type="ORF">E2F49_14510</name>
</gene>
<dbReference type="Pfam" id="PF00126">
    <property type="entry name" value="HTH_1"/>
    <property type="match status" value="1"/>
</dbReference>
<keyword evidence="3" id="KW-1185">Reference proteome</keyword>